<keyword evidence="8" id="KW-1185">Reference proteome</keyword>
<evidence type="ECO:0000256" key="4">
    <source>
        <dbReference type="ARBA" id="ARBA00023242"/>
    </source>
</evidence>
<comment type="subcellular location">
    <subcellularLocation>
        <location evidence="1">Nucleus</location>
    </subcellularLocation>
</comment>
<keyword evidence="2" id="KW-0805">Transcription regulation</keyword>
<evidence type="ECO:0000256" key="3">
    <source>
        <dbReference type="ARBA" id="ARBA00023163"/>
    </source>
</evidence>
<dbReference type="GeneTree" id="ENSGT00390000011545"/>
<evidence type="ECO:0000313" key="8">
    <source>
        <dbReference type="Proteomes" id="UP000694395"/>
    </source>
</evidence>
<dbReference type="Pfam" id="PF07545">
    <property type="entry name" value="Vg_Tdu"/>
    <property type="match status" value="1"/>
</dbReference>
<dbReference type="PANTHER" id="PTHR15950:SF22">
    <property type="entry name" value="VESTIGIAL LIKE 2B"/>
    <property type="match status" value="1"/>
</dbReference>
<name>A0A8L0DVG7_ONCMY</name>
<dbReference type="InterPro" id="IPR011520">
    <property type="entry name" value="Vg_fam"/>
</dbReference>
<evidence type="ECO:0000313" key="7">
    <source>
        <dbReference type="Ensembl" id="ENSOMYP00000142054.1"/>
    </source>
</evidence>
<protein>
    <submittedName>
        <fullName evidence="7">Si:dkeyp-11e3.1</fullName>
    </submittedName>
</protein>
<sequence length="221" mass="23660">MAVRSGSPQEVVKTEVQSDRVIFTYFQGDIGSMVDQHFTRALGKAGKNKAPSGKGKKSRKAVKSESDLTSCRWGVSTPSWSEGHFAPVSGSLQLSNTKESSSSHPIALDSPDESPSPWAFASRQHGGLGLPAMAYPHAMSPEGLGVTGQHYTNSLLNLLHSDRSEVAADMVSGSKPELFPSWTGHPVFREPMNPDSGMAASTQIPYHYSCVGKGRLLSNTD</sequence>
<dbReference type="AlphaFoldDB" id="A0A8L0DVG7"/>
<dbReference type="GO" id="GO:0006355">
    <property type="term" value="P:regulation of DNA-templated transcription"/>
    <property type="evidence" value="ECO:0007669"/>
    <property type="project" value="InterPro"/>
</dbReference>
<reference evidence="7" key="3">
    <citation type="submission" date="2025-09" db="UniProtKB">
        <authorList>
            <consortium name="Ensembl"/>
        </authorList>
    </citation>
    <scope>IDENTIFICATION</scope>
</reference>
<organism evidence="7 8">
    <name type="scientific">Oncorhynchus mykiss</name>
    <name type="common">Rainbow trout</name>
    <name type="synonym">Salmo gairdneri</name>
    <dbReference type="NCBI Taxonomy" id="8022"/>
    <lineage>
        <taxon>Eukaryota</taxon>
        <taxon>Metazoa</taxon>
        <taxon>Chordata</taxon>
        <taxon>Craniata</taxon>
        <taxon>Vertebrata</taxon>
        <taxon>Euteleostomi</taxon>
        <taxon>Actinopterygii</taxon>
        <taxon>Neopterygii</taxon>
        <taxon>Teleostei</taxon>
        <taxon>Protacanthopterygii</taxon>
        <taxon>Salmoniformes</taxon>
        <taxon>Salmonidae</taxon>
        <taxon>Salmoninae</taxon>
        <taxon>Oncorhynchus</taxon>
    </lineage>
</organism>
<reference evidence="7" key="1">
    <citation type="submission" date="2020-07" db="EMBL/GenBank/DDBJ databases">
        <title>A long reads based de novo assembly of the rainbow trout Arlee double haploid line genome.</title>
        <authorList>
            <person name="Gao G."/>
            <person name="Palti Y."/>
        </authorList>
    </citation>
    <scope>NUCLEOTIDE SEQUENCE [LARGE SCALE GENOMIC DNA]</scope>
</reference>
<evidence type="ECO:0000256" key="2">
    <source>
        <dbReference type="ARBA" id="ARBA00023015"/>
    </source>
</evidence>
<keyword evidence="4" id="KW-0539">Nucleus</keyword>
<feature type="compositionally biased region" description="Polar residues" evidence="6">
    <location>
        <begin position="92"/>
        <end position="104"/>
    </location>
</feature>
<evidence type="ECO:0000256" key="5">
    <source>
        <dbReference type="ARBA" id="ARBA00025784"/>
    </source>
</evidence>
<accession>A0A8L0DVG7</accession>
<keyword evidence="3" id="KW-0804">Transcription</keyword>
<proteinExistence type="inferred from homology"/>
<feature type="region of interest" description="Disordered" evidence="6">
    <location>
        <begin position="44"/>
        <end position="68"/>
    </location>
</feature>
<dbReference type="Ensembl" id="ENSOMYT00000156666.1">
    <property type="protein sequence ID" value="ENSOMYP00000142054.1"/>
    <property type="gene ID" value="ENSOMYG00000056975.1"/>
</dbReference>
<evidence type="ECO:0000256" key="1">
    <source>
        <dbReference type="ARBA" id="ARBA00004123"/>
    </source>
</evidence>
<reference evidence="7" key="2">
    <citation type="submission" date="2025-08" db="UniProtKB">
        <authorList>
            <consortium name="Ensembl"/>
        </authorList>
    </citation>
    <scope>IDENTIFICATION</scope>
</reference>
<evidence type="ECO:0000256" key="6">
    <source>
        <dbReference type="SAM" id="MobiDB-lite"/>
    </source>
</evidence>
<comment type="similarity">
    <text evidence="5">Belongs to the vestigial family.</text>
</comment>
<dbReference type="PANTHER" id="PTHR15950">
    <property type="entry name" value="TRANSCRIPTION COFACTOR VESTIGIAL-LIKE PROTEIN"/>
    <property type="match status" value="1"/>
</dbReference>
<dbReference type="GO" id="GO:0005634">
    <property type="term" value="C:nucleus"/>
    <property type="evidence" value="ECO:0007669"/>
    <property type="project" value="UniProtKB-SubCell"/>
</dbReference>
<feature type="region of interest" description="Disordered" evidence="6">
    <location>
        <begin position="92"/>
        <end position="117"/>
    </location>
</feature>
<gene>
    <name evidence="7" type="primary">LOC110504942</name>
</gene>
<dbReference type="Proteomes" id="UP000694395">
    <property type="component" value="Chromosome 31"/>
</dbReference>